<organism evidence="1">
    <name type="scientific">marine sediment metagenome</name>
    <dbReference type="NCBI Taxonomy" id="412755"/>
    <lineage>
        <taxon>unclassified sequences</taxon>
        <taxon>metagenomes</taxon>
        <taxon>ecological metagenomes</taxon>
    </lineage>
</organism>
<comment type="caution">
    <text evidence="1">The sequence shown here is derived from an EMBL/GenBank/DDBJ whole genome shotgun (WGS) entry which is preliminary data.</text>
</comment>
<dbReference type="EMBL" id="BARU01008359">
    <property type="protein sequence ID" value="GAH40212.1"/>
    <property type="molecule type" value="Genomic_DNA"/>
</dbReference>
<dbReference type="AlphaFoldDB" id="X1F5J4"/>
<gene>
    <name evidence="1" type="ORF">S03H2_16369</name>
</gene>
<name>X1F5J4_9ZZZZ</name>
<sequence length="370" mass="40361">KYAQDTTDAVVMFSKGCSDVKGLSYVVDVDSSDSIVFNVLADLSIPQEQATVTVIDENLDAGTRQDTSIALTDAGTMSFKVSGLGKHRITVFVPGKIESNSDDATAPNSSKRFFYDDSLDKFHLLYEDSDMIMHGVRFSNIDGWVEGYRIGDGIYPALASFTDTTGEVILGAVWVNSKVVYFSRYTYASGWSTPCSLVSYSGSHTPHYFPPSLAIDDSGTAHLAWGIVLVSTSEPCTVTSVLRYSTFDAGLKEPMLSDTVTLDSVIKPSSSSWSMGYASLDLYNDTISVVVWSRPIGAGKDTIYCKQETSSGWPSSPDVVSLSSSKASNPFCDIKGSMIHVVWEEEGVIKFRQRYITTDWMSIETVSNTL</sequence>
<feature type="non-terminal residue" evidence="1">
    <location>
        <position position="370"/>
    </location>
</feature>
<evidence type="ECO:0000313" key="1">
    <source>
        <dbReference type="EMBL" id="GAH40212.1"/>
    </source>
</evidence>
<accession>X1F5J4</accession>
<feature type="non-terminal residue" evidence="1">
    <location>
        <position position="1"/>
    </location>
</feature>
<proteinExistence type="predicted"/>
<reference evidence="1" key="1">
    <citation type="journal article" date="2014" name="Front. Microbiol.">
        <title>High frequency of phylogenetically diverse reductive dehalogenase-homologous genes in deep subseafloor sedimentary metagenomes.</title>
        <authorList>
            <person name="Kawai M."/>
            <person name="Futagami T."/>
            <person name="Toyoda A."/>
            <person name="Takaki Y."/>
            <person name="Nishi S."/>
            <person name="Hori S."/>
            <person name="Arai W."/>
            <person name="Tsubouchi T."/>
            <person name="Morono Y."/>
            <person name="Uchiyama I."/>
            <person name="Ito T."/>
            <person name="Fujiyama A."/>
            <person name="Inagaki F."/>
            <person name="Takami H."/>
        </authorList>
    </citation>
    <scope>NUCLEOTIDE SEQUENCE</scope>
    <source>
        <strain evidence="1">Expedition CK06-06</strain>
    </source>
</reference>
<protein>
    <submittedName>
        <fullName evidence="1">Uncharacterized protein</fullName>
    </submittedName>
</protein>